<dbReference type="GeneID" id="25328525"/>
<evidence type="ECO:0000313" key="2">
    <source>
        <dbReference type="EMBL" id="KIW54247.1"/>
    </source>
</evidence>
<feature type="compositionally biased region" description="Acidic residues" evidence="1">
    <location>
        <begin position="225"/>
        <end position="237"/>
    </location>
</feature>
<keyword evidence="3" id="KW-1185">Reference proteome</keyword>
<dbReference type="AlphaFoldDB" id="A0A0D2CVU4"/>
<proteinExistence type="predicted"/>
<evidence type="ECO:0000256" key="1">
    <source>
        <dbReference type="SAM" id="MobiDB-lite"/>
    </source>
</evidence>
<feature type="compositionally biased region" description="Pro residues" evidence="1">
    <location>
        <begin position="268"/>
        <end position="277"/>
    </location>
</feature>
<dbReference type="EMBL" id="KN847320">
    <property type="protein sequence ID" value="KIW54247.1"/>
    <property type="molecule type" value="Genomic_DNA"/>
</dbReference>
<name>A0A0D2CVU4_9EURO</name>
<reference evidence="2 3" key="1">
    <citation type="submission" date="2015-01" db="EMBL/GenBank/DDBJ databases">
        <title>The Genome Sequence of Exophiala xenobiotica CBS118157.</title>
        <authorList>
            <consortium name="The Broad Institute Genomics Platform"/>
            <person name="Cuomo C."/>
            <person name="de Hoog S."/>
            <person name="Gorbushina A."/>
            <person name="Stielow B."/>
            <person name="Teixiera M."/>
            <person name="Abouelleil A."/>
            <person name="Chapman S.B."/>
            <person name="Priest M."/>
            <person name="Young S.K."/>
            <person name="Wortman J."/>
            <person name="Nusbaum C."/>
            <person name="Birren B."/>
        </authorList>
    </citation>
    <scope>NUCLEOTIDE SEQUENCE [LARGE SCALE GENOMIC DNA]</scope>
    <source>
        <strain evidence="2 3">CBS 118157</strain>
    </source>
</reference>
<sequence length="333" mass="36805">MASLTRTRTFSSSAYPDLAPLTRVQANDIPNVPLPPSRSPSLSSFASASSWSSTFSYAHQGNDEHLDFHASDAIARNVRQTMLRAGDGVRPVRPLMRAGAIRLRRANIDIDGVPLPRNEAPWYTISAEAAARNRARMIQANERLAQWREVRHWRGRCCGGVRRAYTENREVDDSEEGMSTATTAVGRASPLRWSSSVSSVWGSASSSDSDSDSDDVRSSSTLGNGDDDEDEDEEWETDSGANDSESGSESGYASETASEEGAEAQEAPPRPVSPPVPCTEAEGRRRVRRILLWEGPHDEIVRLVPEHGRIVDLVWWPDSYPRELLEDLYDSYL</sequence>
<feature type="region of interest" description="Disordered" evidence="1">
    <location>
        <begin position="196"/>
        <end position="281"/>
    </location>
</feature>
<dbReference type="Proteomes" id="UP000054342">
    <property type="component" value="Unassembled WGS sequence"/>
</dbReference>
<protein>
    <submittedName>
        <fullName evidence="2">Uncharacterized protein</fullName>
    </submittedName>
</protein>
<accession>A0A0D2CVU4</accession>
<evidence type="ECO:0000313" key="3">
    <source>
        <dbReference type="Proteomes" id="UP000054342"/>
    </source>
</evidence>
<gene>
    <name evidence="2" type="ORF">PV05_06617</name>
</gene>
<dbReference type="HOGENOM" id="CLU_834285_0_0_1"/>
<feature type="compositionally biased region" description="Low complexity" evidence="1">
    <location>
        <begin position="244"/>
        <end position="256"/>
    </location>
</feature>
<dbReference type="RefSeq" id="XP_013314831.1">
    <property type="nucleotide sequence ID" value="XM_013459377.1"/>
</dbReference>
<organism evidence="2 3">
    <name type="scientific">Exophiala xenobiotica</name>
    <dbReference type="NCBI Taxonomy" id="348802"/>
    <lineage>
        <taxon>Eukaryota</taxon>
        <taxon>Fungi</taxon>
        <taxon>Dikarya</taxon>
        <taxon>Ascomycota</taxon>
        <taxon>Pezizomycotina</taxon>
        <taxon>Eurotiomycetes</taxon>
        <taxon>Chaetothyriomycetidae</taxon>
        <taxon>Chaetothyriales</taxon>
        <taxon>Herpotrichiellaceae</taxon>
        <taxon>Exophiala</taxon>
    </lineage>
</organism>
<feature type="compositionally biased region" description="Low complexity" evidence="1">
    <location>
        <begin position="196"/>
        <end position="208"/>
    </location>
</feature>
<dbReference type="OrthoDB" id="10640315at2759"/>